<sequence length="85" mass="8830">MAPRTVLRTIPPPPLGQGNDKSQEQGNGPSGPSQQRGGSSQEQKTTPSGPSQQSASEACISQSLTVIGQLSDQKPRFAKGESPQT</sequence>
<evidence type="ECO:0000313" key="2">
    <source>
        <dbReference type="EMBL" id="KAF9735735.1"/>
    </source>
</evidence>
<dbReference type="AlphaFoldDB" id="A0A9P6GIR8"/>
<dbReference type="EMBL" id="WJXW01000005">
    <property type="protein sequence ID" value="KAF9735735.1"/>
    <property type="molecule type" value="Genomic_DNA"/>
</dbReference>
<evidence type="ECO:0000313" key="3">
    <source>
        <dbReference type="Proteomes" id="UP000756921"/>
    </source>
</evidence>
<proteinExistence type="predicted"/>
<reference evidence="2" key="1">
    <citation type="journal article" date="2020" name="Mol. Plant Microbe Interact.">
        <title>Genome Sequence of the Biocontrol Agent Coniothyrium minitans strain Conio (IMI 134523).</title>
        <authorList>
            <person name="Patel D."/>
            <person name="Shittu T.A."/>
            <person name="Baroncelli R."/>
            <person name="Muthumeenakshi S."/>
            <person name="Osborne T.H."/>
            <person name="Janganan T.K."/>
            <person name="Sreenivasaprasad S."/>
        </authorList>
    </citation>
    <scope>NUCLEOTIDE SEQUENCE</scope>
    <source>
        <strain evidence="2">Conio</strain>
    </source>
</reference>
<feature type="region of interest" description="Disordered" evidence="1">
    <location>
        <begin position="66"/>
        <end position="85"/>
    </location>
</feature>
<organism evidence="2 3">
    <name type="scientific">Paraphaeosphaeria minitans</name>
    <dbReference type="NCBI Taxonomy" id="565426"/>
    <lineage>
        <taxon>Eukaryota</taxon>
        <taxon>Fungi</taxon>
        <taxon>Dikarya</taxon>
        <taxon>Ascomycota</taxon>
        <taxon>Pezizomycotina</taxon>
        <taxon>Dothideomycetes</taxon>
        <taxon>Pleosporomycetidae</taxon>
        <taxon>Pleosporales</taxon>
        <taxon>Massarineae</taxon>
        <taxon>Didymosphaeriaceae</taxon>
        <taxon>Paraphaeosphaeria</taxon>
    </lineage>
</organism>
<comment type="caution">
    <text evidence="2">The sequence shown here is derived from an EMBL/GenBank/DDBJ whole genome shotgun (WGS) entry which is preliminary data.</text>
</comment>
<feature type="region of interest" description="Disordered" evidence="1">
    <location>
        <begin position="1"/>
        <end position="60"/>
    </location>
</feature>
<keyword evidence="3" id="KW-1185">Reference proteome</keyword>
<feature type="compositionally biased region" description="Polar residues" evidence="1">
    <location>
        <begin position="44"/>
        <end position="60"/>
    </location>
</feature>
<gene>
    <name evidence="2" type="ORF">PMIN01_05650</name>
</gene>
<dbReference type="Proteomes" id="UP000756921">
    <property type="component" value="Unassembled WGS sequence"/>
</dbReference>
<evidence type="ECO:0000256" key="1">
    <source>
        <dbReference type="SAM" id="MobiDB-lite"/>
    </source>
</evidence>
<protein>
    <submittedName>
        <fullName evidence="2">Uncharacterized protein</fullName>
    </submittedName>
</protein>
<feature type="compositionally biased region" description="Low complexity" evidence="1">
    <location>
        <begin position="24"/>
        <end position="43"/>
    </location>
</feature>
<name>A0A9P6GIR8_9PLEO</name>
<accession>A0A9P6GIR8</accession>